<reference evidence="2 3" key="1">
    <citation type="submission" date="2024-06" db="EMBL/GenBank/DDBJ databases">
        <authorList>
            <person name="Kaempfer P."/>
            <person name="Viver T."/>
        </authorList>
    </citation>
    <scope>NUCLEOTIDE SEQUENCE [LARGE SCALE GENOMIC DNA]</scope>
    <source>
        <strain evidence="2 3">ST-119</strain>
    </source>
</reference>
<evidence type="ECO:0000313" key="3">
    <source>
        <dbReference type="Proteomes" id="UP001629156"/>
    </source>
</evidence>
<dbReference type="RefSeq" id="WP_408084996.1">
    <property type="nucleotide sequence ID" value="NZ_JBELPZ010000009.1"/>
</dbReference>
<gene>
    <name evidence="2" type="ORF">ABS766_09955</name>
</gene>
<keyword evidence="1" id="KW-0732">Signal</keyword>
<evidence type="ECO:0000313" key="2">
    <source>
        <dbReference type="EMBL" id="MFL9844739.1"/>
    </source>
</evidence>
<proteinExistence type="predicted"/>
<sequence length="154" mass="18222">MKSLLTFILLISLQCFSQNIEPFYLNGPIYIDMTNDSIVMNKYLEFNSFKFYITDNTFQREYTFNDKKITSRTVILGNFRQMHGDDIYVKKNKFYVDNAPRIFDLGFIDKVGLSFFFLNVRSRGGIYIIETDKKKSKKVKLIEVRRIMIGYAPQ</sequence>
<dbReference type="Proteomes" id="UP001629156">
    <property type="component" value="Unassembled WGS sequence"/>
</dbReference>
<keyword evidence="3" id="KW-1185">Reference proteome</keyword>
<name>A0ABW8YWP1_9FLAO</name>
<dbReference type="EMBL" id="JBELPZ010000009">
    <property type="protein sequence ID" value="MFL9844739.1"/>
    <property type="molecule type" value="Genomic_DNA"/>
</dbReference>
<comment type="caution">
    <text evidence="2">The sequence shown here is derived from an EMBL/GenBank/DDBJ whole genome shotgun (WGS) entry which is preliminary data.</text>
</comment>
<evidence type="ECO:0000256" key="1">
    <source>
        <dbReference type="SAM" id="SignalP"/>
    </source>
</evidence>
<protein>
    <recommendedName>
        <fullName evidence="4">DKNYY family protein</fullName>
    </recommendedName>
</protein>
<evidence type="ECO:0008006" key="4">
    <source>
        <dbReference type="Google" id="ProtNLM"/>
    </source>
</evidence>
<feature type="signal peptide" evidence="1">
    <location>
        <begin position="1"/>
        <end position="17"/>
    </location>
</feature>
<organism evidence="2 3">
    <name type="scientific">Flavobacterium rhizosphaerae</name>
    <dbReference type="NCBI Taxonomy" id="3163298"/>
    <lineage>
        <taxon>Bacteria</taxon>
        <taxon>Pseudomonadati</taxon>
        <taxon>Bacteroidota</taxon>
        <taxon>Flavobacteriia</taxon>
        <taxon>Flavobacteriales</taxon>
        <taxon>Flavobacteriaceae</taxon>
        <taxon>Flavobacterium</taxon>
    </lineage>
</organism>
<feature type="chain" id="PRO_5045656563" description="DKNYY family protein" evidence="1">
    <location>
        <begin position="18"/>
        <end position="154"/>
    </location>
</feature>
<accession>A0ABW8YWP1</accession>